<organism evidence="1 2">
    <name type="scientific">Schizophyllum amplum</name>
    <dbReference type="NCBI Taxonomy" id="97359"/>
    <lineage>
        <taxon>Eukaryota</taxon>
        <taxon>Fungi</taxon>
        <taxon>Dikarya</taxon>
        <taxon>Basidiomycota</taxon>
        <taxon>Agaricomycotina</taxon>
        <taxon>Agaricomycetes</taxon>
        <taxon>Agaricomycetidae</taxon>
        <taxon>Agaricales</taxon>
        <taxon>Schizophyllaceae</taxon>
        <taxon>Schizophyllum</taxon>
    </lineage>
</organism>
<gene>
    <name evidence="1" type="ORF">BD626DRAFT_408711</name>
</gene>
<keyword evidence="2" id="KW-1185">Reference proteome</keyword>
<sequence length="704" mass="78374">MEEPQEYPWDLAAPRPFSTTFPYAALTPRDLEQTENPLLCSFASRNALIVETISRGWHLDLHVLEYWMDMELRLIAIRNILIQHEDSGEFPLSYKSWVSPSYYGYRRSHEGRGAARRCVERSRDAFAILLAECRFLILKNPALTGIHGQVNMGALRDILVLEGRLLHHAWISALIDTWRLPVAGVFVYPRECHYSSWIVKLIYTDVPVYLVWGGKDDVEEVRKINRQAAFYAYRRLVPTSRDIDRASTAAVLGTPSALSGVDEEASATNPAITSQASSSATMDDVLPFRLLTDERALHAPYAFSAHAVNTLSVGVKRVADDIKQMAGIRYGFVVDAAPGAQQTDRPSTQTIMRSLGEGMAHLSLAPMPIPEDVSTLRPFIDMTLRANTGQAQLPEHSELLDLANNEKWTSWACLEQPLSLRVLSEDGSPHSKTFYVFRENSQNPSVEYQVAVEDAAIALMCLRMKNDCHDLESLVKTLYDLGCRFYTVLPQRLTASPLDLVPSSTIPSFVGFGWRPHGYQFDSVDHAVYCDRLNTFLLSYRGRAAAKHGGIVGRIARDAVPVTAVLAGPSRFALHGQGALELHLSDGTVLLDDALSMDEEELVSGLFHVANSSSNPSNVKNVSLWPSEHTFQLHGANTGIWTHDAECWFVAARSRLVDGHFAGLTRVEWKKILNFAHTAGKLHRGARKLAEAHINQHPGVYVVL</sequence>
<dbReference type="AlphaFoldDB" id="A0A550C4X5"/>
<reference evidence="1 2" key="1">
    <citation type="journal article" date="2019" name="New Phytol.">
        <title>Comparative genomics reveals unique wood-decay strategies and fruiting body development in the Schizophyllaceae.</title>
        <authorList>
            <person name="Almasi E."/>
            <person name="Sahu N."/>
            <person name="Krizsan K."/>
            <person name="Balint B."/>
            <person name="Kovacs G.M."/>
            <person name="Kiss B."/>
            <person name="Cseklye J."/>
            <person name="Drula E."/>
            <person name="Henrissat B."/>
            <person name="Nagy I."/>
            <person name="Chovatia M."/>
            <person name="Adam C."/>
            <person name="LaButti K."/>
            <person name="Lipzen A."/>
            <person name="Riley R."/>
            <person name="Grigoriev I.V."/>
            <person name="Nagy L.G."/>
        </authorList>
    </citation>
    <scope>NUCLEOTIDE SEQUENCE [LARGE SCALE GENOMIC DNA]</scope>
    <source>
        <strain evidence="1 2">NL-1724</strain>
    </source>
</reference>
<protein>
    <submittedName>
        <fullName evidence="1">Uncharacterized protein</fullName>
    </submittedName>
</protein>
<dbReference type="OrthoDB" id="3268696at2759"/>
<dbReference type="Proteomes" id="UP000320762">
    <property type="component" value="Unassembled WGS sequence"/>
</dbReference>
<comment type="caution">
    <text evidence="1">The sequence shown here is derived from an EMBL/GenBank/DDBJ whole genome shotgun (WGS) entry which is preliminary data.</text>
</comment>
<name>A0A550C4X5_9AGAR</name>
<evidence type="ECO:0000313" key="1">
    <source>
        <dbReference type="EMBL" id="TRM59756.1"/>
    </source>
</evidence>
<dbReference type="STRING" id="97359.A0A550C4X5"/>
<evidence type="ECO:0000313" key="2">
    <source>
        <dbReference type="Proteomes" id="UP000320762"/>
    </source>
</evidence>
<dbReference type="EMBL" id="VDMD01000026">
    <property type="protein sequence ID" value="TRM59756.1"/>
    <property type="molecule type" value="Genomic_DNA"/>
</dbReference>
<proteinExistence type="predicted"/>
<accession>A0A550C4X5</accession>